<feature type="compositionally biased region" description="Polar residues" evidence="1">
    <location>
        <begin position="1"/>
        <end position="11"/>
    </location>
</feature>
<keyword evidence="3" id="KW-1185">Reference proteome</keyword>
<sequence>MPATDAESTLSRPLGKAGGLAQTPRLLQPCHVQQPLPGPRHRHCRVLGLCRGRQLVSQQAAKATDTFTSLAHDTVLTNPNCFYALLPHFLRIDTLNGDAATESWCNQPLTVVDPPYGV</sequence>
<evidence type="ECO:0000256" key="1">
    <source>
        <dbReference type="SAM" id="MobiDB-lite"/>
    </source>
</evidence>
<evidence type="ECO:0000313" key="2">
    <source>
        <dbReference type="EMBL" id="GAT56325.1"/>
    </source>
</evidence>
<feature type="region of interest" description="Disordered" evidence="1">
    <location>
        <begin position="1"/>
        <end position="22"/>
    </location>
</feature>
<protein>
    <submittedName>
        <fullName evidence="2">Uncharacterized protein</fullName>
    </submittedName>
</protein>
<proteinExistence type="predicted"/>
<name>A0ABQ0LZ48_MYCCL</name>
<organism evidence="2 3">
    <name type="scientific">Mycena chlorophos</name>
    <name type="common">Agaric fungus</name>
    <name type="synonym">Agaricus chlorophos</name>
    <dbReference type="NCBI Taxonomy" id="658473"/>
    <lineage>
        <taxon>Eukaryota</taxon>
        <taxon>Fungi</taxon>
        <taxon>Dikarya</taxon>
        <taxon>Basidiomycota</taxon>
        <taxon>Agaricomycotina</taxon>
        <taxon>Agaricomycetes</taxon>
        <taxon>Agaricomycetidae</taxon>
        <taxon>Agaricales</taxon>
        <taxon>Marasmiineae</taxon>
        <taxon>Mycenaceae</taxon>
        <taxon>Mycena</taxon>
    </lineage>
</organism>
<gene>
    <name evidence="2" type="ORF">MCHLO_12985</name>
</gene>
<evidence type="ECO:0000313" key="3">
    <source>
        <dbReference type="Proteomes" id="UP000815677"/>
    </source>
</evidence>
<reference evidence="2" key="1">
    <citation type="submission" date="2014-09" db="EMBL/GenBank/DDBJ databases">
        <title>Genome sequence of the luminous mushroom Mycena chlorophos for searching fungal bioluminescence genes.</title>
        <authorList>
            <person name="Tanaka Y."/>
            <person name="Kasuga D."/>
            <person name="Oba Y."/>
            <person name="Hase S."/>
            <person name="Sato K."/>
            <person name="Oba Y."/>
            <person name="Sakakibara Y."/>
        </authorList>
    </citation>
    <scope>NUCLEOTIDE SEQUENCE</scope>
</reference>
<accession>A0ABQ0LZ48</accession>
<dbReference type="EMBL" id="DF849259">
    <property type="protein sequence ID" value="GAT56325.1"/>
    <property type="molecule type" value="Genomic_DNA"/>
</dbReference>
<dbReference type="Proteomes" id="UP000815677">
    <property type="component" value="Unassembled WGS sequence"/>
</dbReference>